<keyword evidence="4" id="KW-0106">Calcium</keyword>
<name>A0ABW9QQZ9_9ACTN</name>
<keyword evidence="2" id="KW-0819">tRNA processing</keyword>
<dbReference type="SUPFAM" id="SSF69819">
    <property type="entry name" value="MTH1598-like"/>
    <property type="match status" value="1"/>
</dbReference>
<dbReference type="Gene3D" id="3.55.10.10">
    <property type="entry name" value="Archease domain"/>
    <property type="match status" value="1"/>
</dbReference>
<evidence type="ECO:0000256" key="1">
    <source>
        <dbReference type="ARBA" id="ARBA00007963"/>
    </source>
</evidence>
<organism evidence="6 7">
    <name type="scientific">Acidiferrimicrobium australe</name>
    <dbReference type="NCBI Taxonomy" id="2664430"/>
    <lineage>
        <taxon>Bacteria</taxon>
        <taxon>Bacillati</taxon>
        <taxon>Actinomycetota</taxon>
        <taxon>Acidimicrobiia</taxon>
        <taxon>Acidimicrobiales</taxon>
        <taxon>Acidimicrobiaceae</taxon>
        <taxon>Acidiferrimicrobium</taxon>
    </lineage>
</organism>
<feature type="domain" description="Archease" evidence="5">
    <location>
        <begin position="13"/>
        <end position="145"/>
    </location>
</feature>
<sequence>MAPAGQRHVRGHRTVPHTADVILEAWGPELASCCEEAVAALVDTYVAGGDVTTVAERRVRVECPSAEAALLAVLDEVIFALDVAEGVPVAARIGEAGTGGLSVVVQLADRERLEPTGAVPKAVSRSGLQVDVRRGRVGCRFLVDL</sequence>
<dbReference type="InterPro" id="IPR023572">
    <property type="entry name" value="Archease_dom"/>
</dbReference>
<dbReference type="Pfam" id="PF01951">
    <property type="entry name" value="Archease"/>
    <property type="match status" value="1"/>
</dbReference>
<comment type="similarity">
    <text evidence="1">Belongs to the archease family.</text>
</comment>
<accession>A0ABW9QQZ9</accession>
<reference evidence="6 7" key="1">
    <citation type="submission" date="2019-11" db="EMBL/GenBank/DDBJ databases">
        <title>Acidiferrimicrobium australis gen. nov., sp. nov., an acidophilic and obligately heterotrophic, member of the Actinobacteria that catalyses dissimilatory oxido- reduction of iron isolated from metal-rich acidic water in Chile.</title>
        <authorList>
            <person name="Gonzalez D."/>
            <person name="Huber K."/>
            <person name="Hedrich S."/>
            <person name="Rojas-Villalobos C."/>
            <person name="Quatrini R."/>
            <person name="Dinamarca M.A."/>
            <person name="Schwarz A."/>
            <person name="Canales C."/>
            <person name="Nancucheo I."/>
        </authorList>
    </citation>
    <scope>NUCLEOTIDE SEQUENCE [LARGE SCALE GENOMIC DNA]</scope>
    <source>
        <strain evidence="6 7">USS-CCA1</strain>
    </source>
</reference>
<evidence type="ECO:0000313" key="7">
    <source>
        <dbReference type="Proteomes" id="UP000437736"/>
    </source>
</evidence>
<evidence type="ECO:0000259" key="5">
    <source>
        <dbReference type="Pfam" id="PF01951"/>
    </source>
</evidence>
<evidence type="ECO:0000256" key="3">
    <source>
        <dbReference type="ARBA" id="ARBA00022723"/>
    </source>
</evidence>
<comment type="caution">
    <text evidence="6">The sequence shown here is derived from an EMBL/GenBank/DDBJ whole genome shotgun (WGS) entry which is preliminary data.</text>
</comment>
<evidence type="ECO:0000313" key="6">
    <source>
        <dbReference type="EMBL" id="MST32252.1"/>
    </source>
</evidence>
<proteinExistence type="inferred from homology"/>
<dbReference type="EMBL" id="WJHE01000257">
    <property type="protein sequence ID" value="MST32252.1"/>
    <property type="molecule type" value="Genomic_DNA"/>
</dbReference>
<dbReference type="InterPro" id="IPR036820">
    <property type="entry name" value="Archease_dom_sf"/>
</dbReference>
<protein>
    <submittedName>
        <fullName evidence="6">Archease</fullName>
    </submittedName>
</protein>
<gene>
    <name evidence="6" type="ORF">GHK86_05880</name>
</gene>
<dbReference type="Proteomes" id="UP000437736">
    <property type="component" value="Unassembled WGS sequence"/>
</dbReference>
<keyword evidence="3" id="KW-0479">Metal-binding</keyword>
<evidence type="ECO:0000256" key="2">
    <source>
        <dbReference type="ARBA" id="ARBA00022694"/>
    </source>
</evidence>
<evidence type="ECO:0000256" key="4">
    <source>
        <dbReference type="ARBA" id="ARBA00022837"/>
    </source>
</evidence>
<keyword evidence="7" id="KW-1185">Reference proteome</keyword>